<dbReference type="InterPro" id="IPR029063">
    <property type="entry name" value="SAM-dependent_MTases_sf"/>
</dbReference>
<organism evidence="4 5">
    <name type="scientific">Flavobacterium dankookense</name>
    <dbReference type="NCBI Taxonomy" id="706186"/>
    <lineage>
        <taxon>Bacteria</taxon>
        <taxon>Pseudomonadati</taxon>
        <taxon>Bacteroidota</taxon>
        <taxon>Flavobacteriia</taxon>
        <taxon>Flavobacteriales</taxon>
        <taxon>Flavobacteriaceae</taxon>
        <taxon>Flavobacterium</taxon>
    </lineage>
</organism>
<name>A0A4R6Q711_9FLAO</name>
<evidence type="ECO:0000313" key="5">
    <source>
        <dbReference type="Proteomes" id="UP000295260"/>
    </source>
</evidence>
<proteinExistence type="predicted"/>
<protein>
    <submittedName>
        <fullName evidence="4">Methyltransferase family protein</fullName>
    </submittedName>
</protein>
<evidence type="ECO:0000313" key="4">
    <source>
        <dbReference type="EMBL" id="TDP57830.1"/>
    </source>
</evidence>
<evidence type="ECO:0000256" key="2">
    <source>
        <dbReference type="ARBA" id="ARBA00022679"/>
    </source>
</evidence>
<dbReference type="RefSeq" id="WP_133533861.1">
    <property type="nucleotide sequence ID" value="NZ_SNXR01000017.1"/>
</dbReference>
<dbReference type="OrthoDB" id="9789123at2"/>
<keyword evidence="2 4" id="KW-0808">Transferase</keyword>
<keyword evidence="5" id="KW-1185">Reference proteome</keyword>
<dbReference type="SUPFAM" id="SSF53335">
    <property type="entry name" value="S-adenosyl-L-methionine-dependent methyltransferases"/>
    <property type="match status" value="1"/>
</dbReference>
<dbReference type="GO" id="GO:0008168">
    <property type="term" value="F:methyltransferase activity"/>
    <property type="evidence" value="ECO:0007669"/>
    <property type="project" value="UniProtKB-KW"/>
</dbReference>
<dbReference type="Proteomes" id="UP000295260">
    <property type="component" value="Unassembled WGS sequence"/>
</dbReference>
<feature type="domain" description="Methyltransferase" evidence="3">
    <location>
        <begin position="46"/>
        <end position="138"/>
    </location>
</feature>
<dbReference type="PANTHER" id="PTHR43861">
    <property type="entry name" value="TRANS-ACONITATE 2-METHYLTRANSFERASE-RELATED"/>
    <property type="match status" value="1"/>
</dbReference>
<dbReference type="EMBL" id="SNXR01000017">
    <property type="protein sequence ID" value="TDP57830.1"/>
    <property type="molecule type" value="Genomic_DNA"/>
</dbReference>
<accession>A0A4R6Q711</accession>
<dbReference type="InterPro" id="IPR041698">
    <property type="entry name" value="Methyltransf_25"/>
</dbReference>
<dbReference type="Pfam" id="PF13649">
    <property type="entry name" value="Methyltransf_25"/>
    <property type="match status" value="1"/>
</dbReference>
<comment type="caution">
    <text evidence="4">The sequence shown here is derived from an EMBL/GenBank/DDBJ whole genome shotgun (WGS) entry which is preliminary data.</text>
</comment>
<reference evidence="4 5" key="1">
    <citation type="submission" date="2019-03" db="EMBL/GenBank/DDBJ databases">
        <title>Genomic Encyclopedia of Archaeal and Bacterial Type Strains, Phase II (KMG-II): from individual species to whole genera.</title>
        <authorList>
            <person name="Goeker M."/>
        </authorList>
    </citation>
    <scope>NUCLEOTIDE SEQUENCE [LARGE SCALE GENOMIC DNA]</scope>
    <source>
        <strain evidence="4 5">DSM 25687</strain>
    </source>
</reference>
<dbReference type="PANTHER" id="PTHR43861:SF1">
    <property type="entry name" value="TRANS-ACONITATE 2-METHYLTRANSFERASE"/>
    <property type="match status" value="1"/>
</dbReference>
<gene>
    <name evidence="4" type="ORF">BC748_2648</name>
</gene>
<dbReference type="CDD" id="cd02440">
    <property type="entry name" value="AdoMet_MTases"/>
    <property type="match status" value="1"/>
</dbReference>
<dbReference type="Gene3D" id="3.40.50.150">
    <property type="entry name" value="Vaccinia Virus protein VP39"/>
    <property type="match status" value="1"/>
</dbReference>
<dbReference type="GO" id="GO:0032259">
    <property type="term" value="P:methylation"/>
    <property type="evidence" value="ECO:0007669"/>
    <property type="project" value="UniProtKB-KW"/>
</dbReference>
<dbReference type="AlphaFoldDB" id="A0A4R6Q711"/>
<evidence type="ECO:0000259" key="3">
    <source>
        <dbReference type="Pfam" id="PF13649"/>
    </source>
</evidence>
<keyword evidence="1 4" id="KW-0489">Methyltransferase</keyword>
<sequence>MDKYLETFETWDKVAKLYEDKFMDLDLYNDTYDVFCDLLSKKKSTVLEIGCGPGNITRYFLAKRPDLEILGTDISPNMIELAKRNCPTAKFELVDSRKIETITSRFDGIVCGFCLPYLSELDVEKFVVNCKNLLNKNGVIYLSFVEGEKEKSGYQQGSSGDRTYFYYHNLEHLTNLLDRNHFGNQNLIRKRYEKNDKTEEVHTIIIAENKR</sequence>
<evidence type="ECO:0000256" key="1">
    <source>
        <dbReference type="ARBA" id="ARBA00022603"/>
    </source>
</evidence>